<evidence type="ECO:0000313" key="1">
    <source>
        <dbReference type="EMBL" id="MBC2771066.1"/>
    </source>
</evidence>
<gene>
    <name evidence="1" type="ORF">GTU67_14240</name>
</gene>
<sequence length="253" mass="29998">MLLYKYRSAITDFNTVNTKCNTARIFTASALYYAKPTTLNDPYEAHIEFDFSACEKKAQISHLRVLRERNRINGYTLETLHQTWDQVQRNVKEQMEHIKNKTLDFDGYYRDAMNNHGILSISEERNNLLMWAHYASEHKGMCLGFNWGKTGLPAAKEVTYLSSYRLVDFWAYTEDELAEIACFQKSAEWSYEREWRSLSYPTYERYKALKLTAEAKEKLEKAEAEHDDWMVKHIKDEHTFDFRRPSTFGYRAL</sequence>
<protein>
    <submittedName>
        <fullName evidence="1">DUF2971 domain-containing protein</fullName>
    </submittedName>
</protein>
<organism evidence="1 2">
    <name type="scientific">Pusillimonas minor</name>
    <dbReference type="NCBI Taxonomy" id="2697024"/>
    <lineage>
        <taxon>Bacteria</taxon>
        <taxon>Pseudomonadati</taxon>
        <taxon>Pseudomonadota</taxon>
        <taxon>Betaproteobacteria</taxon>
        <taxon>Burkholderiales</taxon>
        <taxon>Alcaligenaceae</taxon>
        <taxon>Pusillimonas</taxon>
    </lineage>
</organism>
<dbReference type="RefSeq" id="WP_185780701.1">
    <property type="nucleotide sequence ID" value="NZ_JACJUU010000019.1"/>
</dbReference>
<dbReference type="AlphaFoldDB" id="A0A842HSD0"/>
<proteinExistence type="predicted"/>
<evidence type="ECO:0000313" key="2">
    <source>
        <dbReference type="Proteomes" id="UP000545386"/>
    </source>
</evidence>
<name>A0A842HSD0_9BURK</name>
<comment type="caution">
    <text evidence="1">The sequence shown here is derived from an EMBL/GenBank/DDBJ whole genome shotgun (WGS) entry which is preliminary data.</text>
</comment>
<dbReference type="EMBL" id="JACJUU010000019">
    <property type="protein sequence ID" value="MBC2771066.1"/>
    <property type="molecule type" value="Genomic_DNA"/>
</dbReference>
<dbReference type="Proteomes" id="UP000545386">
    <property type="component" value="Unassembled WGS sequence"/>
</dbReference>
<keyword evidence="2" id="KW-1185">Reference proteome</keyword>
<reference evidence="1 2" key="1">
    <citation type="submission" date="2020-08" db="EMBL/GenBank/DDBJ databases">
        <title>Paraeoetvoesia sp. YC-7-48 draft genome sequence.</title>
        <authorList>
            <person name="Yao L."/>
        </authorList>
    </citation>
    <scope>NUCLEOTIDE SEQUENCE [LARGE SCALE GENOMIC DNA]</scope>
    <source>
        <strain evidence="2">YC-7-48</strain>
    </source>
</reference>
<accession>A0A842HSD0</accession>